<dbReference type="PIRSF" id="PIRSF037226">
    <property type="entry name" value="Amidohydrolase_ACY1L2_prd"/>
    <property type="match status" value="1"/>
</dbReference>
<reference evidence="3 4" key="1">
    <citation type="journal article" date="2013" name="ISME J.">
        <title>A metabolic model for members of the genus Tetrasphaera involved in enhanced biological phosphorus removal.</title>
        <authorList>
            <person name="Kristiansen R."/>
            <person name="Nguyen H.T.T."/>
            <person name="Saunders A.M."/>
            <person name="Nielsen J.L."/>
            <person name="Wimmer R."/>
            <person name="Le V.Q."/>
            <person name="McIlroy S.J."/>
            <person name="Petrovski S."/>
            <person name="Seviour R.J."/>
            <person name="Calteau A."/>
            <person name="Nielsen K.L."/>
            <person name="Nielsen P.H."/>
        </authorList>
    </citation>
    <scope>NUCLEOTIDE SEQUENCE [LARGE SCALE GENOMIC DNA]</scope>
    <source>
        <strain evidence="3 4">T1-X7</strain>
    </source>
</reference>
<dbReference type="GO" id="GO:0005737">
    <property type="term" value="C:cytoplasm"/>
    <property type="evidence" value="ECO:0007669"/>
    <property type="project" value="TreeGrafter"/>
</dbReference>
<keyword evidence="3" id="KW-0378">Hydrolase</keyword>
<evidence type="ECO:0000259" key="2">
    <source>
        <dbReference type="Pfam" id="PF07687"/>
    </source>
</evidence>
<dbReference type="InterPro" id="IPR017439">
    <property type="entry name" value="Amidohydrolase"/>
</dbReference>
<dbReference type="GO" id="GO:0016805">
    <property type="term" value="F:dipeptidase activity"/>
    <property type="evidence" value="ECO:0007669"/>
    <property type="project" value="InterPro"/>
</dbReference>
<protein>
    <recommendedName>
        <fullName evidence="1">Peptidase M20 domain-containing protein 2</fullName>
    </recommendedName>
</protein>
<keyword evidence="4" id="KW-1185">Reference proteome</keyword>
<dbReference type="InterPro" id="IPR017144">
    <property type="entry name" value="Xaa-Arg_dipeptidase"/>
</dbReference>
<comment type="similarity">
    <text evidence="1">Belongs to the peptidase M20A family.</text>
</comment>
<name>A0A077M5E4_9MICO</name>
<evidence type="ECO:0000313" key="3">
    <source>
        <dbReference type="EMBL" id="CCH80292.1"/>
    </source>
</evidence>
<feature type="domain" description="Peptidase M20 dimerisation" evidence="2">
    <location>
        <begin position="211"/>
        <end position="301"/>
    </location>
</feature>
<dbReference type="PANTHER" id="PTHR30575:SF0">
    <property type="entry name" value="XAA-ARG DIPEPTIDASE"/>
    <property type="match status" value="1"/>
</dbReference>
<dbReference type="NCBIfam" id="TIGR01891">
    <property type="entry name" value="amidohydrolases"/>
    <property type="match status" value="1"/>
</dbReference>
<dbReference type="InterPro" id="IPR052030">
    <property type="entry name" value="Peptidase_M20/M20A_hydrolases"/>
</dbReference>
<evidence type="ECO:0000256" key="1">
    <source>
        <dbReference type="PIRNR" id="PIRNR037226"/>
    </source>
</evidence>
<dbReference type="SUPFAM" id="SSF55031">
    <property type="entry name" value="Bacterial exopeptidase dimerisation domain"/>
    <property type="match status" value="1"/>
</dbReference>
<dbReference type="STRING" id="1194083.BN12_840007"/>
<dbReference type="Pfam" id="PF07687">
    <property type="entry name" value="M20_dimer"/>
    <property type="match status" value="1"/>
</dbReference>
<gene>
    <name evidence="3" type="ORF">BN12_840007</name>
</gene>
<dbReference type="SUPFAM" id="SSF53187">
    <property type="entry name" value="Zn-dependent exopeptidases"/>
    <property type="match status" value="1"/>
</dbReference>
<dbReference type="Pfam" id="PF01546">
    <property type="entry name" value="Peptidase_M20"/>
    <property type="match status" value="1"/>
</dbReference>
<dbReference type="EMBL" id="CAJB01000419">
    <property type="protein sequence ID" value="CCH80292.1"/>
    <property type="molecule type" value="Genomic_DNA"/>
</dbReference>
<sequence length="427" mass="44529">MKESATSPESAEPIVNQVVDVGTDCSVVDRLEETLADRLEETLADRLEETLARWRPRVETMARAIHADPELSFEEVRAAGRVCELLEEGGFAVERGTGGLPTAFTGTLGSGDLVAAVCVEYDCLPDVGHACGHNLIAGSSVLAALALAPVVDELGITLRVVGTPAEEHGGGKALLLAAGAFDGVGVAVMAHPGPEGQTANPSGQSSQAVGRYRATFHGQAAHAAAMPHRGINAADGAVLSQVAIGLLRQQTAPDHRIGLVIREAGSVTNIIPDHAVVDFECRALTLPDYEALLDRVRRCFEGSALATGTTLEIEATEPVYEPLVQDEDLVGHWIEAQRRRGRNVRPLLGPSPGGSTDMGNISQVIPSIHPMFAVPGADAPIHSAGFTATADTPDAYDAMADAAYGLACAIAGVASTPAQRTRLLSSR</sequence>
<dbReference type="CDD" id="cd03887">
    <property type="entry name" value="M20_Acy1L2"/>
    <property type="match status" value="1"/>
</dbReference>
<dbReference type="AlphaFoldDB" id="A0A077M5E4"/>
<dbReference type="InterPro" id="IPR002933">
    <property type="entry name" value="Peptidase_M20"/>
</dbReference>
<dbReference type="GO" id="GO:0071713">
    <property type="term" value="F:para-aminobenzoyl-glutamate hydrolase activity"/>
    <property type="evidence" value="ECO:0007669"/>
    <property type="project" value="TreeGrafter"/>
</dbReference>
<accession>A0A077M5E4</accession>
<dbReference type="FunFam" id="3.30.70.360:FF:000004">
    <property type="entry name" value="Peptidase M20 domain-containing protein 2"/>
    <property type="match status" value="1"/>
</dbReference>
<dbReference type="RefSeq" id="WP_235432371.1">
    <property type="nucleotide sequence ID" value="NZ_HF570958.1"/>
</dbReference>
<dbReference type="PANTHER" id="PTHR30575">
    <property type="entry name" value="PEPTIDASE M20"/>
    <property type="match status" value="1"/>
</dbReference>
<dbReference type="GO" id="GO:0046657">
    <property type="term" value="P:folic acid catabolic process"/>
    <property type="evidence" value="ECO:0007669"/>
    <property type="project" value="TreeGrafter"/>
</dbReference>
<proteinExistence type="inferred from homology"/>
<dbReference type="Gene3D" id="3.30.70.360">
    <property type="match status" value="1"/>
</dbReference>
<dbReference type="Gene3D" id="3.40.630.10">
    <property type="entry name" value="Zn peptidases"/>
    <property type="match status" value="1"/>
</dbReference>
<dbReference type="InterPro" id="IPR036264">
    <property type="entry name" value="Bact_exopeptidase_dim_dom"/>
</dbReference>
<dbReference type="InterPro" id="IPR011650">
    <property type="entry name" value="Peptidase_M20_dimer"/>
</dbReference>
<comment type="caution">
    <text evidence="3">The sequence shown here is derived from an EMBL/GenBank/DDBJ whole genome shotgun (WGS) entry which is preliminary data.</text>
</comment>
<evidence type="ECO:0000313" key="4">
    <source>
        <dbReference type="Proteomes" id="UP000035721"/>
    </source>
</evidence>
<dbReference type="Proteomes" id="UP000035721">
    <property type="component" value="Unassembled WGS sequence"/>
</dbReference>
<organism evidence="3 4">
    <name type="scientific">Nostocoides japonicum T1-X7</name>
    <dbReference type="NCBI Taxonomy" id="1194083"/>
    <lineage>
        <taxon>Bacteria</taxon>
        <taxon>Bacillati</taxon>
        <taxon>Actinomycetota</taxon>
        <taxon>Actinomycetes</taxon>
        <taxon>Micrococcales</taxon>
        <taxon>Intrasporangiaceae</taxon>
        <taxon>Nostocoides</taxon>
    </lineage>
</organism>